<protein>
    <submittedName>
        <fullName evidence="2">Uncharacterized protein</fullName>
    </submittedName>
</protein>
<dbReference type="AlphaFoldDB" id="A0A8H6IWR4"/>
<feature type="compositionally biased region" description="Polar residues" evidence="1">
    <location>
        <begin position="50"/>
        <end position="71"/>
    </location>
</feature>
<evidence type="ECO:0000313" key="2">
    <source>
        <dbReference type="EMBL" id="KAF6802299.1"/>
    </source>
</evidence>
<reference evidence="2" key="1">
    <citation type="journal article" date="2020" name="Phytopathology">
        <title>Genome Sequence Resources of Colletotrichum truncatum, C. plurivorum, C. musicola, and C. sojae: Four Species Pathogenic to Soybean (Glycine max).</title>
        <authorList>
            <person name="Rogerio F."/>
            <person name="Boufleur T.R."/>
            <person name="Ciampi-Guillardi M."/>
            <person name="Sukno S.A."/>
            <person name="Thon M.R."/>
            <person name="Massola Junior N.S."/>
            <person name="Baroncelli R."/>
        </authorList>
    </citation>
    <scope>NUCLEOTIDE SEQUENCE</scope>
    <source>
        <strain evidence="2">LFN0074</strain>
    </source>
</reference>
<dbReference type="Proteomes" id="UP000639643">
    <property type="component" value="Unassembled WGS sequence"/>
</dbReference>
<evidence type="ECO:0000256" key="1">
    <source>
        <dbReference type="SAM" id="MobiDB-lite"/>
    </source>
</evidence>
<gene>
    <name evidence="2" type="ORF">CMUS01_15400</name>
</gene>
<feature type="compositionally biased region" description="Basic and acidic residues" evidence="1">
    <location>
        <begin position="35"/>
        <end position="48"/>
    </location>
</feature>
<keyword evidence="3" id="KW-1185">Reference proteome</keyword>
<accession>A0A8H6IWR4</accession>
<proteinExistence type="predicted"/>
<feature type="region of interest" description="Disordered" evidence="1">
    <location>
        <begin position="26"/>
        <end position="95"/>
    </location>
</feature>
<dbReference type="EMBL" id="WIGM01001281">
    <property type="protein sequence ID" value="KAF6802299.1"/>
    <property type="molecule type" value="Genomic_DNA"/>
</dbReference>
<comment type="caution">
    <text evidence="2">The sequence shown here is derived from an EMBL/GenBank/DDBJ whole genome shotgun (WGS) entry which is preliminary data.</text>
</comment>
<evidence type="ECO:0000313" key="3">
    <source>
        <dbReference type="Proteomes" id="UP000639643"/>
    </source>
</evidence>
<organism evidence="2 3">
    <name type="scientific">Colletotrichum musicola</name>
    <dbReference type="NCBI Taxonomy" id="2175873"/>
    <lineage>
        <taxon>Eukaryota</taxon>
        <taxon>Fungi</taxon>
        <taxon>Dikarya</taxon>
        <taxon>Ascomycota</taxon>
        <taxon>Pezizomycotina</taxon>
        <taxon>Sordariomycetes</taxon>
        <taxon>Hypocreomycetidae</taxon>
        <taxon>Glomerellales</taxon>
        <taxon>Glomerellaceae</taxon>
        <taxon>Colletotrichum</taxon>
        <taxon>Colletotrichum orchidearum species complex</taxon>
    </lineage>
</organism>
<sequence length="95" mass="10721">MMMGLLWLQKVVFFIWDFGRIKRKGPWWRGSLQHGDGRDVPTDLRDVPTSRPSDGPLQTDQEATSSSSVTRQGLAARSTLPRNAHGAYLPQTRNN</sequence>
<name>A0A8H6IWR4_9PEZI</name>